<keyword evidence="2" id="KW-0732">Signal</keyword>
<reference evidence="5 6" key="1">
    <citation type="submission" date="2020-03" db="EMBL/GenBank/DDBJ databases">
        <title>Soil Listeria distribution.</title>
        <authorList>
            <person name="Liao J."/>
            <person name="Wiedmann M."/>
        </authorList>
    </citation>
    <scope>NUCLEOTIDE SEQUENCE [LARGE SCALE GENOMIC DNA]</scope>
    <source>
        <strain evidence="5 6">FSL L7-1427</strain>
    </source>
</reference>
<dbReference type="EMBL" id="JAARRU010000009">
    <property type="protein sequence ID" value="MBC1567131.1"/>
    <property type="molecule type" value="Genomic_DNA"/>
</dbReference>
<gene>
    <name evidence="5" type="ORF">HB907_17115</name>
</gene>
<evidence type="ECO:0000259" key="3">
    <source>
        <dbReference type="Pfam" id="PF18449"/>
    </source>
</evidence>
<feature type="coiled-coil region" evidence="1">
    <location>
        <begin position="530"/>
        <end position="557"/>
    </location>
</feature>
<evidence type="ECO:0000313" key="5">
    <source>
        <dbReference type="EMBL" id="MBC1567131.1"/>
    </source>
</evidence>
<feature type="coiled-coil region" evidence="1">
    <location>
        <begin position="461"/>
        <end position="488"/>
    </location>
</feature>
<comment type="caution">
    <text evidence="5">The sequence shown here is derived from an EMBL/GenBank/DDBJ whole genome shotgun (WGS) entry which is preliminary data.</text>
</comment>
<evidence type="ECO:0000256" key="1">
    <source>
        <dbReference type="SAM" id="Coils"/>
    </source>
</evidence>
<dbReference type="Pfam" id="PF20585">
    <property type="entry name" value="Pectate_lyase_5"/>
    <property type="match status" value="1"/>
</dbReference>
<feature type="domain" description="Pesticidal crystal protein Cry1Aa" evidence="3">
    <location>
        <begin position="557"/>
        <end position="620"/>
    </location>
</feature>
<feature type="domain" description="Pesticidal crystal protein Cry1Aa" evidence="3">
    <location>
        <begin position="483"/>
        <end position="546"/>
    </location>
</feature>
<feature type="domain" description="Pesticidal crystal protein Cry1Aa" evidence="3">
    <location>
        <begin position="704"/>
        <end position="767"/>
    </location>
</feature>
<feature type="domain" description="Pesticidal crystal protein Cry1Aa" evidence="3">
    <location>
        <begin position="418"/>
        <end position="477"/>
    </location>
</feature>
<dbReference type="Pfam" id="PF18449">
    <property type="entry name" value="Endotoxin_C2"/>
    <property type="match status" value="5"/>
</dbReference>
<feature type="chain" id="PRO_5032828815" description="Bacterial Ig domain-containing protein" evidence="2">
    <location>
        <begin position="35"/>
        <end position="1107"/>
    </location>
</feature>
<dbReference type="AlphaFoldDB" id="A0A841ZZJ7"/>
<dbReference type="InterPro" id="IPR046776">
    <property type="entry name" value="Pectate_lyase_5"/>
</dbReference>
<feature type="signal peptide" evidence="2">
    <location>
        <begin position="1"/>
        <end position="34"/>
    </location>
</feature>
<dbReference type="InterPro" id="IPR054544">
    <property type="entry name" value="Pest_crys_Cry1Aa_dom-IV"/>
</dbReference>
<dbReference type="Pfam" id="PF20622">
    <property type="entry name" value="Big_15"/>
    <property type="match status" value="1"/>
</dbReference>
<evidence type="ECO:0000259" key="4">
    <source>
        <dbReference type="Pfam" id="PF20622"/>
    </source>
</evidence>
<proteinExistence type="predicted"/>
<protein>
    <recommendedName>
        <fullName evidence="7">Bacterial Ig domain-containing protein</fullName>
    </recommendedName>
</protein>
<dbReference type="InterPro" id="IPR046746">
    <property type="entry name" value="Big_15"/>
</dbReference>
<evidence type="ECO:0000256" key="2">
    <source>
        <dbReference type="SAM" id="SignalP"/>
    </source>
</evidence>
<dbReference type="Proteomes" id="UP000586951">
    <property type="component" value="Unassembled WGS sequence"/>
</dbReference>
<feature type="domain" description="Bacterial Ig" evidence="4">
    <location>
        <begin position="778"/>
        <end position="843"/>
    </location>
</feature>
<feature type="domain" description="Pesticidal crystal protein Cry1Aa" evidence="3">
    <location>
        <begin position="631"/>
        <end position="694"/>
    </location>
</feature>
<name>A0A841ZZJ7_9LIST</name>
<accession>A0A841ZZJ7</accession>
<organism evidence="5 6">
    <name type="scientific">Listeria booriae</name>
    <dbReference type="NCBI Taxonomy" id="1552123"/>
    <lineage>
        <taxon>Bacteria</taxon>
        <taxon>Bacillati</taxon>
        <taxon>Bacillota</taxon>
        <taxon>Bacilli</taxon>
        <taxon>Bacillales</taxon>
        <taxon>Listeriaceae</taxon>
        <taxon>Listeria</taxon>
    </lineage>
</organism>
<sequence length="1107" mass="116354">MKKQDLLKKGTSIALVASIVGSQLLATVPYNVFAAETTATTSTEIPYYGEAVSTWAELKAALTSSLVTDIYLDADIKMEETLLVPATTKKLHGNNHTLDANLKQIELTKDNTIGLVEDLKITNTDIYGLFWSNNAGVQVTYKNVDHNGRQMIFLPNGELVIEGTVTSNSTTEEVFQGKQLTIKDNANVDFVSSVTTPSIAPITFIGANGGLFVGKNANLKVRSNAVSIYAGANYTLINYGNMDLKSELNQAIHLDDKSTMYFKTGSVLKAVSGDKVEEAVEATGGSIFVESGATFEVEANGTQAAVITGDTFKLAQGSNFSITNFNAGGTALGAYNTNTNVILQSDKGVSTWDRGTVTNTTPTATYPGVLNAEFTLNTYTTAVKQTNFTSNNAQFTSAYNTGKTGKITGGSFSLSVQDEARTIVNELFTDSTKTIIKTTTTQTTIDAAQAIVNKVTDATVKAELQKDIDTAQSLLNAKNEQAKQTTANTAVKELFTNNDPSSNSIKTTTDQKAIDNAQKTIDVLAPGSVKDGLQADLDKAQNLLDASKAQAAADQSQKAVASYAVNQLFVNNTPSSDAIKASTDQDAIDNAQAEIDKIKDPALKVDLQKDLDRAQELLDARNAATATEQAKQDAAKKAVDELFNNNTPSSNAIKPATNQAAIDAAQALVNKVTDPTTKAALQADVDKAQSLLDAKNATAAEKAKQDAARTAVNELFNNNTPSSNAIKPVTDQAAIDAAQALVNKVTDPAVKAALQADVNKAQSLLDAKNTALTKPVLDAYHITDEYVTGKVDANTATVELYINGVRSKISTPTNGEFKLYAQGFGLKVGDTFEVRPVDAKGNKGPAATGTVLGAALNLTTNDVGLSATTVTGTVGAGITSVRLSIDGTIVKVGQINADGTYSIATNNLIKPSSKVEVVGYVDKTEMVRKAVNIVNDEKPVLSALTVDDDTVKGSVTAGSATGVRISINGVAKKTANIAADGTFESNIGKQPLGTVVTVEVRDSAGYNSYRTASVTVTASAVTKLAAPTLTKMDGGYIVGTAPKGTETIVIYEDGAAARTQKVSDMTVNPDGSFTFKAYVAASASKVQVQAKNSDKRMNSDLSAAFTK</sequence>
<evidence type="ECO:0000313" key="6">
    <source>
        <dbReference type="Proteomes" id="UP000586951"/>
    </source>
</evidence>
<keyword evidence="1" id="KW-0175">Coiled coil</keyword>
<dbReference type="RefSeq" id="WP_185418974.1">
    <property type="nucleotide sequence ID" value="NZ_JAARRU010000009.1"/>
</dbReference>
<evidence type="ECO:0008006" key="7">
    <source>
        <dbReference type="Google" id="ProtNLM"/>
    </source>
</evidence>